<protein>
    <submittedName>
        <fullName evidence="1">Uncharacterized protein</fullName>
    </submittedName>
</protein>
<evidence type="ECO:0000313" key="1">
    <source>
        <dbReference type="EMBL" id="MFD2418911.1"/>
    </source>
</evidence>
<sequence>MPAAQVDFSALPAGYPHEVWVSADGRTLFARAQEGGCDRVHGEVREQTAQRVVVSLVKTQSPPRGQMCTMDIRYPVVSVSLDEPLGQRTVLLLSEDSRH</sequence>
<proteinExistence type="predicted"/>
<keyword evidence="2" id="KW-1185">Reference proteome</keyword>
<dbReference type="RefSeq" id="WP_378266906.1">
    <property type="nucleotide sequence ID" value="NZ_JBHUKR010000009.1"/>
</dbReference>
<name>A0ABW5G1U0_9PSEU</name>
<dbReference type="Proteomes" id="UP001597417">
    <property type="component" value="Unassembled WGS sequence"/>
</dbReference>
<reference evidence="2" key="1">
    <citation type="journal article" date="2019" name="Int. J. Syst. Evol. Microbiol.">
        <title>The Global Catalogue of Microorganisms (GCM) 10K type strain sequencing project: providing services to taxonomists for standard genome sequencing and annotation.</title>
        <authorList>
            <consortium name="The Broad Institute Genomics Platform"/>
            <consortium name="The Broad Institute Genome Sequencing Center for Infectious Disease"/>
            <person name="Wu L."/>
            <person name="Ma J."/>
        </authorList>
    </citation>
    <scope>NUCLEOTIDE SEQUENCE [LARGE SCALE GENOMIC DNA]</scope>
    <source>
        <strain evidence="2">CGMCC 4.7645</strain>
    </source>
</reference>
<comment type="caution">
    <text evidence="1">The sequence shown here is derived from an EMBL/GenBank/DDBJ whole genome shotgun (WGS) entry which is preliminary data.</text>
</comment>
<gene>
    <name evidence="1" type="ORF">ACFSXZ_21510</name>
</gene>
<organism evidence="1 2">
    <name type="scientific">Amycolatopsis pigmentata</name>
    <dbReference type="NCBI Taxonomy" id="450801"/>
    <lineage>
        <taxon>Bacteria</taxon>
        <taxon>Bacillati</taxon>
        <taxon>Actinomycetota</taxon>
        <taxon>Actinomycetes</taxon>
        <taxon>Pseudonocardiales</taxon>
        <taxon>Pseudonocardiaceae</taxon>
        <taxon>Amycolatopsis</taxon>
    </lineage>
</organism>
<dbReference type="EMBL" id="JBHUKR010000009">
    <property type="protein sequence ID" value="MFD2418911.1"/>
    <property type="molecule type" value="Genomic_DNA"/>
</dbReference>
<evidence type="ECO:0000313" key="2">
    <source>
        <dbReference type="Proteomes" id="UP001597417"/>
    </source>
</evidence>
<accession>A0ABW5G1U0</accession>